<dbReference type="STRING" id="1122198.SAMN02745729_109138"/>
<feature type="transmembrane region" description="Helical" evidence="1">
    <location>
        <begin position="67"/>
        <end position="88"/>
    </location>
</feature>
<feature type="transmembrane region" description="Helical" evidence="1">
    <location>
        <begin position="100"/>
        <end position="118"/>
    </location>
</feature>
<dbReference type="InterPro" id="IPR007163">
    <property type="entry name" value="VCA0040-like"/>
</dbReference>
<feature type="transmembrane region" description="Helical" evidence="1">
    <location>
        <begin position="283"/>
        <end position="301"/>
    </location>
</feature>
<reference evidence="3" key="1">
    <citation type="submission" date="2016-10" db="EMBL/GenBank/DDBJ databases">
        <authorList>
            <person name="Varghese N."/>
            <person name="Submissions S."/>
        </authorList>
    </citation>
    <scope>NUCLEOTIDE SEQUENCE [LARGE SCALE GENOMIC DNA]</scope>
    <source>
        <strain evidence="3">DSM 11526</strain>
    </source>
</reference>
<feature type="transmembrane region" description="Helical" evidence="1">
    <location>
        <begin position="20"/>
        <end position="38"/>
    </location>
</feature>
<feature type="transmembrane region" description="Helical" evidence="1">
    <location>
        <begin position="124"/>
        <end position="143"/>
    </location>
</feature>
<keyword evidence="1" id="KW-0812">Transmembrane</keyword>
<dbReference type="Proteomes" id="UP000242469">
    <property type="component" value="Unassembled WGS sequence"/>
</dbReference>
<evidence type="ECO:0000313" key="3">
    <source>
        <dbReference type="Proteomes" id="UP000242469"/>
    </source>
</evidence>
<keyword evidence="1" id="KW-0472">Membrane</keyword>
<keyword evidence="1" id="KW-1133">Transmembrane helix</keyword>
<dbReference type="RefSeq" id="WP_206836321.1">
    <property type="nucleotide sequence ID" value="NZ_FNRJ01000009.1"/>
</dbReference>
<dbReference type="Pfam" id="PF04018">
    <property type="entry name" value="VCA0040-like"/>
    <property type="match status" value="1"/>
</dbReference>
<evidence type="ECO:0000313" key="2">
    <source>
        <dbReference type="EMBL" id="SEA89972.1"/>
    </source>
</evidence>
<dbReference type="AlphaFoldDB" id="A0A1H4F0C7"/>
<proteinExistence type="predicted"/>
<feature type="transmembrane region" description="Helical" evidence="1">
    <location>
        <begin position="197"/>
        <end position="215"/>
    </location>
</feature>
<dbReference type="PANTHER" id="PTHR37308:SF1">
    <property type="entry name" value="POLYPRENYL-PHOSPHATE TRANSPORTER"/>
    <property type="match status" value="1"/>
</dbReference>
<gene>
    <name evidence="2" type="ORF">SAMN02745729_109138</name>
</gene>
<dbReference type="EMBL" id="FNRJ01000009">
    <property type="protein sequence ID" value="SEA89972.1"/>
    <property type="molecule type" value="Genomic_DNA"/>
</dbReference>
<protein>
    <submittedName>
        <fullName evidence="2">Putative membrane protein</fullName>
    </submittedName>
</protein>
<dbReference type="PANTHER" id="PTHR37308">
    <property type="entry name" value="INTEGRAL MEMBRANE PROTEIN"/>
    <property type="match status" value="1"/>
</dbReference>
<keyword evidence="3" id="KW-1185">Reference proteome</keyword>
<name>A0A1H4F0C7_9GAMM</name>
<organism evidence="2 3">
    <name type="scientific">Marinobacterium iners DSM 11526</name>
    <dbReference type="NCBI Taxonomy" id="1122198"/>
    <lineage>
        <taxon>Bacteria</taxon>
        <taxon>Pseudomonadati</taxon>
        <taxon>Pseudomonadota</taxon>
        <taxon>Gammaproteobacteria</taxon>
        <taxon>Oceanospirillales</taxon>
        <taxon>Oceanospirillaceae</taxon>
        <taxon>Marinobacterium</taxon>
    </lineage>
</organism>
<sequence length="306" mass="33624">MRSKKDYLVLSGKGMMMGAADVVPGVSGGTIAFITGIYEELIDSIKQFNPEAVRILFNEGLMSCWRYINGSFLLALVSGILLSLLTISRVVLYLLDEYPILLWSFFFGLILASTWSVARHIRGWNMNLMATFATGVLLAYIITEQAPGSVEPSSLIIFLAGMIAICAMILPGISGSFILLLMGMYAPILGAIKALEWAILLVFMAGCVVGLLSFSRVLSWAFHHHRMMTLALLGGFMLGSLNKVWPWKYTLSYTINSKGEEVPVLQQNLLPGSFEALTGLNDWFWPALLLMLVGAALGILLDRQKT</sequence>
<accession>A0A1H4F0C7</accession>
<feature type="transmembrane region" description="Helical" evidence="1">
    <location>
        <begin position="155"/>
        <end position="185"/>
    </location>
</feature>
<evidence type="ECO:0000256" key="1">
    <source>
        <dbReference type="SAM" id="Phobius"/>
    </source>
</evidence>